<dbReference type="SUPFAM" id="SSF51055">
    <property type="entry name" value="Carbohydrate binding domain"/>
    <property type="match status" value="1"/>
</dbReference>
<sequence length="918" mass="102045">MSAHVLINSFNSGEFSPLLEARTDVQKHRSGCRKMQNFIPRTFGGAHSRPGLVYRGLTKSAEVADVTRLIDFQFSESTSLIVEMGGGYVRFWKQGDLVHKSPGTTPAWELRSDWVASAYVAGAKVRYDSKVWTARTVTTVAAPVEGAMWTSKAHDHLPGDYVMRAGVMYYCLAPHIAVSDTEPGAGALWASHWLAQTVYERPSPYTTAQLFEVQFCQVNDVMYLVHPDVPPQKLSRLADDAWTLLPVDYTWPVFYDENVTETKLSVDATSGKDKTLTATTDTFVPGHVGSPFLIAHRREVATIDLRLYKSGYNTSWILGKAYTEGDKVHNKGGYYYCYSNHTATVALEPGDGASWASRWHSQGIDPLQVSGTMRVIGEWQLFTYENWAGTLYLERSTDDGATWEVIRTYIGNNDRNVNPTGTQDEEALFRLRFVDSIIDDATTPDGRATLEASEPKTQGYVMVKQYLSPTQVKVDVIKPLHSTQPTTTWREAAWSDARGWPRTVTFFEQRILYGGSRAHPRNLWGSTIGDFDHFRYATLDDAAFSYLLSGKPNVIQWLVAQSALMVGTLGDEAVASGAAAQTTITPTGVNIRPQSNFGSAYLPALLSNDVVLFVEGDRRTVREFVYSFEKDGFVAQRMTLLAEHITRGGIVQMALAQKPEAIVWAVTGDGRLIGMTYERGQEVVAWHQHPTDGFVESVAVVSGQAPAADEVWICVRRQTSAGTQRYLERMDPEHWNKVEAELQPYLICCDSARAQEYETPVTTVTGLSHLNGREVCVLVDGAVHPMRTVAGGSITLQTPGTVVVVGLPFTALLEPNEMELPLPDGSLRGRRLRINRAVLQLWKSLGCEVRHGPDTPWETLYFRDTSMPMDTAVPLFTGTKEIYLEGRHQESMRLQVRQTDPLPLNVLALTAKLDVYGD</sequence>
<name>A0A7W7YR57_9BACT</name>
<keyword evidence="2" id="KW-1185">Reference proteome</keyword>
<dbReference type="GO" id="GO:0030246">
    <property type="term" value="F:carbohydrate binding"/>
    <property type="evidence" value="ECO:0007669"/>
    <property type="project" value="InterPro"/>
</dbReference>
<organism evidence="1 2">
    <name type="scientific">Prosthecobacter dejongeii</name>
    <dbReference type="NCBI Taxonomy" id="48465"/>
    <lineage>
        <taxon>Bacteria</taxon>
        <taxon>Pseudomonadati</taxon>
        <taxon>Verrucomicrobiota</taxon>
        <taxon>Verrucomicrobiia</taxon>
        <taxon>Verrucomicrobiales</taxon>
        <taxon>Verrucomicrobiaceae</taxon>
        <taxon>Prosthecobacter</taxon>
    </lineage>
</organism>
<protein>
    <submittedName>
        <fullName evidence="1">Uncharacterized protein</fullName>
    </submittedName>
</protein>
<dbReference type="RefSeq" id="WP_184213317.1">
    <property type="nucleotide sequence ID" value="NZ_JACHIF010000016.1"/>
</dbReference>
<comment type="caution">
    <text evidence="1">The sequence shown here is derived from an EMBL/GenBank/DDBJ whole genome shotgun (WGS) entry which is preliminary data.</text>
</comment>
<dbReference type="InterPro" id="IPR036573">
    <property type="entry name" value="CBM_sf_5/12"/>
</dbReference>
<dbReference type="Proteomes" id="UP000534294">
    <property type="component" value="Unassembled WGS sequence"/>
</dbReference>
<evidence type="ECO:0000313" key="2">
    <source>
        <dbReference type="Proteomes" id="UP000534294"/>
    </source>
</evidence>
<proteinExistence type="predicted"/>
<evidence type="ECO:0000313" key="1">
    <source>
        <dbReference type="EMBL" id="MBB5040590.1"/>
    </source>
</evidence>
<dbReference type="AlphaFoldDB" id="A0A7W7YR57"/>
<dbReference type="GO" id="GO:0005975">
    <property type="term" value="P:carbohydrate metabolic process"/>
    <property type="evidence" value="ECO:0007669"/>
    <property type="project" value="InterPro"/>
</dbReference>
<dbReference type="GO" id="GO:0004553">
    <property type="term" value="F:hydrolase activity, hydrolyzing O-glycosyl compounds"/>
    <property type="evidence" value="ECO:0007669"/>
    <property type="project" value="InterPro"/>
</dbReference>
<accession>A0A7W7YR57</accession>
<gene>
    <name evidence="1" type="ORF">HNQ64_004878</name>
</gene>
<dbReference type="GO" id="GO:0005576">
    <property type="term" value="C:extracellular region"/>
    <property type="evidence" value="ECO:0007669"/>
    <property type="project" value="InterPro"/>
</dbReference>
<dbReference type="EMBL" id="JACHIF010000016">
    <property type="protein sequence ID" value="MBB5040590.1"/>
    <property type="molecule type" value="Genomic_DNA"/>
</dbReference>
<reference evidence="1 2" key="1">
    <citation type="submission" date="2020-08" db="EMBL/GenBank/DDBJ databases">
        <title>Genomic Encyclopedia of Type Strains, Phase IV (KMG-IV): sequencing the most valuable type-strain genomes for metagenomic binning, comparative biology and taxonomic classification.</title>
        <authorList>
            <person name="Goeker M."/>
        </authorList>
    </citation>
    <scope>NUCLEOTIDE SEQUENCE [LARGE SCALE GENOMIC DNA]</scope>
    <source>
        <strain evidence="1 2">DSM 12251</strain>
    </source>
</reference>